<feature type="coiled-coil region" evidence="14">
    <location>
        <begin position="108"/>
        <end position="147"/>
    </location>
</feature>
<evidence type="ECO:0000256" key="15">
    <source>
        <dbReference type="SAM" id="Phobius"/>
    </source>
</evidence>
<keyword evidence="3 13" id="KW-1003">Cell membrane</keyword>
<evidence type="ECO:0000313" key="17">
    <source>
        <dbReference type="EMBL" id="MDQ0226661.1"/>
    </source>
</evidence>
<keyword evidence="11 13" id="KW-0902">Two-component regulatory system</keyword>
<dbReference type="SUPFAM" id="SSF55874">
    <property type="entry name" value="ATPase domain of HSP90 chaperone/DNA topoisomerase II/histidine kinase"/>
    <property type="match status" value="1"/>
</dbReference>
<evidence type="ECO:0000256" key="8">
    <source>
        <dbReference type="ARBA" id="ARBA00022777"/>
    </source>
</evidence>
<dbReference type="InterPro" id="IPR050482">
    <property type="entry name" value="Sensor_HK_TwoCompSys"/>
</dbReference>
<keyword evidence="12 13" id="KW-0472">Membrane</keyword>
<keyword evidence="5 13" id="KW-0808">Transferase</keyword>
<dbReference type="PIRSF" id="PIRSF037431">
    <property type="entry name" value="STHK_LiaS"/>
    <property type="match status" value="1"/>
</dbReference>
<comment type="catalytic activity">
    <reaction evidence="1 13">
        <text>ATP + protein L-histidine = ADP + protein N-phospho-L-histidine.</text>
        <dbReference type="EC" id="2.7.13.3"/>
    </reaction>
</comment>
<sequence>MNIILRQLVSAIIFTIILFVLFSFMYFIAFPLESWSSLWENKILDFPFVYIVPSISILLGACYGALTGYYWKKQLYTVETAVKELEKGRPIPIEQQVLPEIHDIWVRIEKIQKNMLEQTKLSQKLANEKAEDHEKRVQEMVSQERNRLARELHDSVSQQLFAASMMMSAITESKPLSDDRETKQLKLIEETIQQSQLEMRALLLHLRPAALKGKTLQEGVEELLVELMQKVSMKIKWKVEHMQLDKGVEEHLFRILQESVSNTLRHAKATTLDVLLIKRDDFVIMRVSDDGVGFEVDNEGKTGSYGMQNMYERAIEIGGTIKVVSLKNKGTRLEVKVPVLNVEGEAND</sequence>
<protein>
    <recommendedName>
        <fullName evidence="13">Sensor histidine kinase</fullName>
        <ecNumber evidence="13">2.7.13.3</ecNumber>
    </recommendedName>
</protein>
<dbReference type="RefSeq" id="WP_174879577.1">
    <property type="nucleotide sequence ID" value="NZ_CADEPK010000031.1"/>
</dbReference>
<evidence type="ECO:0000256" key="4">
    <source>
        <dbReference type="ARBA" id="ARBA00022553"/>
    </source>
</evidence>
<evidence type="ECO:0000256" key="13">
    <source>
        <dbReference type="PIRNR" id="PIRNR037431"/>
    </source>
</evidence>
<evidence type="ECO:0000259" key="16">
    <source>
        <dbReference type="SMART" id="SM00387"/>
    </source>
</evidence>
<evidence type="ECO:0000256" key="14">
    <source>
        <dbReference type="SAM" id="Coils"/>
    </source>
</evidence>
<keyword evidence="18" id="KW-1185">Reference proteome</keyword>
<dbReference type="InterPro" id="IPR003594">
    <property type="entry name" value="HATPase_dom"/>
</dbReference>
<dbReference type="Proteomes" id="UP001232245">
    <property type="component" value="Unassembled WGS sequence"/>
</dbReference>
<proteinExistence type="predicted"/>
<evidence type="ECO:0000256" key="3">
    <source>
        <dbReference type="ARBA" id="ARBA00022475"/>
    </source>
</evidence>
<keyword evidence="7 13" id="KW-0547">Nucleotide-binding</keyword>
<evidence type="ECO:0000256" key="9">
    <source>
        <dbReference type="ARBA" id="ARBA00022840"/>
    </source>
</evidence>
<dbReference type="Pfam" id="PF02518">
    <property type="entry name" value="HATPase_c"/>
    <property type="match status" value="1"/>
</dbReference>
<comment type="caution">
    <text evidence="17">The sequence shown here is derived from an EMBL/GenBank/DDBJ whole genome shotgun (WGS) entry which is preliminary data.</text>
</comment>
<keyword evidence="8 13" id="KW-0418">Kinase</keyword>
<dbReference type="SMART" id="SM00387">
    <property type="entry name" value="HATPase_c"/>
    <property type="match status" value="1"/>
</dbReference>
<evidence type="ECO:0000256" key="12">
    <source>
        <dbReference type="ARBA" id="ARBA00023136"/>
    </source>
</evidence>
<dbReference type="Gene3D" id="1.20.5.1930">
    <property type="match status" value="1"/>
</dbReference>
<gene>
    <name evidence="17" type="ORF">J2S02_003006</name>
</gene>
<dbReference type="GO" id="GO:0004673">
    <property type="term" value="F:protein histidine kinase activity"/>
    <property type="evidence" value="ECO:0007669"/>
    <property type="project" value="UniProtKB-EC"/>
</dbReference>
<dbReference type="Gene3D" id="3.30.565.10">
    <property type="entry name" value="Histidine kinase-like ATPase, C-terminal domain"/>
    <property type="match status" value="1"/>
</dbReference>
<dbReference type="InterPro" id="IPR036890">
    <property type="entry name" value="HATPase_C_sf"/>
</dbReference>
<evidence type="ECO:0000256" key="2">
    <source>
        <dbReference type="ARBA" id="ARBA00004651"/>
    </source>
</evidence>
<accession>A0ABT9Z323</accession>
<dbReference type="InterPro" id="IPR017202">
    <property type="entry name" value="LiaS/VraS"/>
</dbReference>
<keyword evidence="9 13" id="KW-0067">ATP-binding</keyword>
<keyword evidence="14" id="KW-0175">Coiled coil</keyword>
<evidence type="ECO:0000256" key="10">
    <source>
        <dbReference type="ARBA" id="ARBA00022989"/>
    </source>
</evidence>
<evidence type="ECO:0000256" key="7">
    <source>
        <dbReference type="ARBA" id="ARBA00022741"/>
    </source>
</evidence>
<dbReference type="EMBL" id="JAUSTZ010000006">
    <property type="protein sequence ID" value="MDQ0226661.1"/>
    <property type="molecule type" value="Genomic_DNA"/>
</dbReference>
<keyword evidence="6 15" id="KW-0812">Transmembrane</keyword>
<comment type="subcellular location">
    <subcellularLocation>
        <location evidence="2 13">Cell membrane</location>
        <topology evidence="2 13">Multi-pass membrane protein</topology>
    </subcellularLocation>
</comment>
<feature type="transmembrane region" description="Helical" evidence="15">
    <location>
        <begin position="48"/>
        <end position="71"/>
    </location>
</feature>
<dbReference type="CDD" id="cd16917">
    <property type="entry name" value="HATPase_UhpB-NarQ-NarX-like"/>
    <property type="match status" value="1"/>
</dbReference>
<evidence type="ECO:0000256" key="1">
    <source>
        <dbReference type="ARBA" id="ARBA00000085"/>
    </source>
</evidence>
<dbReference type="EC" id="2.7.13.3" evidence="13"/>
<dbReference type="InterPro" id="IPR011712">
    <property type="entry name" value="Sig_transdc_His_kin_sub3_dim/P"/>
</dbReference>
<evidence type="ECO:0000256" key="5">
    <source>
        <dbReference type="ARBA" id="ARBA00022679"/>
    </source>
</evidence>
<keyword evidence="4" id="KW-0597">Phosphoprotein</keyword>
<evidence type="ECO:0000256" key="6">
    <source>
        <dbReference type="ARBA" id="ARBA00022692"/>
    </source>
</evidence>
<organism evidence="17 18">
    <name type="scientific">Metabacillus niabensis</name>
    <dbReference type="NCBI Taxonomy" id="324854"/>
    <lineage>
        <taxon>Bacteria</taxon>
        <taxon>Bacillati</taxon>
        <taxon>Bacillota</taxon>
        <taxon>Bacilli</taxon>
        <taxon>Bacillales</taxon>
        <taxon>Bacillaceae</taxon>
        <taxon>Metabacillus</taxon>
    </lineage>
</organism>
<name>A0ABT9Z323_9BACI</name>
<feature type="domain" description="Histidine kinase/HSP90-like ATPase" evidence="16">
    <location>
        <begin position="247"/>
        <end position="341"/>
    </location>
</feature>
<dbReference type="PANTHER" id="PTHR24421:SF37">
    <property type="entry name" value="SENSOR HISTIDINE KINASE NARS"/>
    <property type="match status" value="1"/>
</dbReference>
<dbReference type="Pfam" id="PF07730">
    <property type="entry name" value="HisKA_3"/>
    <property type="match status" value="1"/>
</dbReference>
<evidence type="ECO:0000256" key="11">
    <source>
        <dbReference type="ARBA" id="ARBA00023012"/>
    </source>
</evidence>
<dbReference type="PANTHER" id="PTHR24421">
    <property type="entry name" value="NITRATE/NITRITE SENSOR PROTEIN NARX-RELATED"/>
    <property type="match status" value="1"/>
</dbReference>
<evidence type="ECO:0000313" key="18">
    <source>
        <dbReference type="Proteomes" id="UP001232245"/>
    </source>
</evidence>
<feature type="transmembrane region" description="Helical" evidence="15">
    <location>
        <begin position="7"/>
        <end position="28"/>
    </location>
</feature>
<keyword evidence="10 15" id="KW-1133">Transmembrane helix</keyword>
<reference evidence="17 18" key="1">
    <citation type="submission" date="2023-07" db="EMBL/GenBank/DDBJ databases">
        <title>Genomic Encyclopedia of Type Strains, Phase IV (KMG-IV): sequencing the most valuable type-strain genomes for metagenomic binning, comparative biology and taxonomic classification.</title>
        <authorList>
            <person name="Goeker M."/>
        </authorList>
    </citation>
    <scope>NUCLEOTIDE SEQUENCE [LARGE SCALE GENOMIC DNA]</scope>
    <source>
        <strain evidence="17 18">DSM 17723</strain>
    </source>
</reference>